<dbReference type="InterPro" id="IPR001650">
    <property type="entry name" value="Helicase_C-like"/>
</dbReference>
<keyword evidence="8" id="KW-1185">Reference proteome</keyword>
<dbReference type="EMBL" id="PPXC01000003">
    <property type="protein sequence ID" value="POH74671.1"/>
    <property type="molecule type" value="Genomic_DNA"/>
</dbReference>
<dbReference type="RefSeq" id="WP_103464716.1">
    <property type="nucleotide sequence ID" value="NZ_PPXC01000003.1"/>
</dbReference>
<feature type="domain" description="Helicase ATP-binding" evidence="5">
    <location>
        <begin position="112"/>
        <end position="270"/>
    </location>
</feature>
<accession>A0A2S3ZZJ9</accession>
<dbReference type="InterPro" id="IPR050474">
    <property type="entry name" value="Hel308_SKI2-like"/>
</dbReference>
<name>A0A2S3ZZJ9_ARTGL</name>
<evidence type="ECO:0000256" key="3">
    <source>
        <dbReference type="ARBA" id="ARBA00022806"/>
    </source>
</evidence>
<dbReference type="GO" id="GO:0003676">
    <property type="term" value="F:nucleic acid binding"/>
    <property type="evidence" value="ECO:0007669"/>
    <property type="project" value="InterPro"/>
</dbReference>
<keyword evidence="4" id="KW-0067">ATP-binding</keyword>
<organism evidence="7 8">
    <name type="scientific">Arthrobacter glacialis</name>
    <dbReference type="NCBI Taxonomy" id="1664"/>
    <lineage>
        <taxon>Bacteria</taxon>
        <taxon>Bacillati</taxon>
        <taxon>Actinomycetota</taxon>
        <taxon>Actinomycetes</taxon>
        <taxon>Micrococcales</taxon>
        <taxon>Micrococcaceae</taxon>
        <taxon>Arthrobacter</taxon>
    </lineage>
</organism>
<protein>
    <submittedName>
        <fullName evidence="7">Helicase</fullName>
    </submittedName>
</protein>
<dbReference type="SUPFAM" id="SSF52540">
    <property type="entry name" value="P-loop containing nucleoside triphosphate hydrolases"/>
    <property type="match status" value="1"/>
</dbReference>
<evidence type="ECO:0000256" key="2">
    <source>
        <dbReference type="ARBA" id="ARBA00022801"/>
    </source>
</evidence>
<dbReference type="InterPro" id="IPR027417">
    <property type="entry name" value="P-loop_NTPase"/>
</dbReference>
<dbReference type="Pfam" id="PF00270">
    <property type="entry name" value="DEAD"/>
    <property type="match status" value="1"/>
</dbReference>
<dbReference type="GO" id="GO:0004386">
    <property type="term" value="F:helicase activity"/>
    <property type="evidence" value="ECO:0007669"/>
    <property type="project" value="UniProtKB-KW"/>
</dbReference>
<dbReference type="Proteomes" id="UP000237061">
    <property type="component" value="Unassembled WGS sequence"/>
</dbReference>
<evidence type="ECO:0000256" key="4">
    <source>
        <dbReference type="ARBA" id="ARBA00022840"/>
    </source>
</evidence>
<dbReference type="InterPro" id="IPR014001">
    <property type="entry name" value="Helicase_ATP-bd"/>
</dbReference>
<comment type="caution">
    <text evidence="7">The sequence shown here is derived from an EMBL/GenBank/DDBJ whole genome shotgun (WGS) entry which is preliminary data.</text>
</comment>
<dbReference type="Gene3D" id="3.40.50.300">
    <property type="entry name" value="P-loop containing nucleotide triphosphate hydrolases"/>
    <property type="match status" value="2"/>
</dbReference>
<reference evidence="7 8" key="1">
    <citation type="submission" date="2018-01" db="EMBL/GenBank/DDBJ databases">
        <title>Arthrobacter sp. nov., from glaciers in China.</title>
        <authorList>
            <person name="Liu Q."/>
            <person name="Xin Y.-H."/>
        </authorList>
    </citation>
    <scope>NUCLEOTIDE SEQUENCE [LARGE SCALE GENOMIC DNA]</scope>
    <source>
        <strain evidence="7 8">HLT2-12-2</strain>
    </source>
</reference>
<feature type="domain" description="Helicase C-terminal" evidence="6">
    <location>
        <begin position="286"/>
        <end position="493"/>
    </location>
</feature>
<proteinExistence type="predicted"/>
<dbReference type="AlphaFoldDB" id="A0A2S3ZZJ9"/>
<evidence type="ECO:0000259" key="6">
    <source>
        <dbReference type="PROSITE" id="PS51194"/>
    </source>
</evidence>
<gene>
    <name evidence="7" type="ORF">CVS27_05535</name>
</gene>
<keyword evidence="1" id="KW-0547">Nucleotide-binding</keyword>
<keyword evidence="2" id="KW-0378">Hydrolase</keyword>
<evidence type="ECO:0000313" key="8">
    <source>
        <dbReference type="Proteomes" id="UP000237061"/>
    </source>
</evidence>
<dbReference type="GO" id="GO:0016787">
    <property type="term" value="F:hydrolase activity"/>
    <property type="evidence" value="ECO:0007669"/>
    <property type="project" value="UniProtKB-KW"/>
</dbReference>
<dbReference type="PROSITE" id="PS51192">
    <property type="entry name" value="HELICASE_ATP_BIND_1"/>
    <property type="match status" value="1"/>
</dbReference>
<dbReference type="PANTHER" id="PTHR47961">
    <property type="entry name" value="DNA POLYMERASE THETA, PUTATIVE (AFU_ORTHOLOGUE AFUA_1G05260)-RELATED"/>
    <property type="match status" value="1"/>
</dbReference>
<dbReference type="PROSITE" id="PS51194">
    <property type="entry name" value="HELICASE_CTER"/>
    <property type="match status" value="1"/>
</dbReference>
<dbReference type="PANTHER" id="PTHR47961:SF6">
    <property type="entry name" value="DNA-DIRECTED DNA POLYMERASE"/>
    <property type="match status" value="1"/>
</dbReference>
<keyword evidence="3 7" id="KW-0347">Helicase</keyword>
<dbReference type="SMART" id="SM00487">
    <property type="entry name" value="DEXDc"/>
    <property type="match status" value="1"/>
</dbReference>
<evidence type="ECO:0000256" key="1">
    <source>
        <dbReference type="ARBA" id="ARBA00022741"/>
    </source>
</evidence>
<sequence>MAVSIEVLKTALATPNLMGNEFSILADIASLKSIHGNIPEIQDLVIRALDRHVEFHAELPLLMSLARDQGLFPYIDSIDSDLLSLPDLIALEMHRPEGLENVVFHRVQAEVYRKLMSGENVILSAPTSFGKTLIIDALIASGNYKNVVIIVPTIALIDEIRRRLSQKFHDFKIITHPGQAHGERNLFVLTQERFLALEDAPNPDLFFVDEFYKSNDQSVRADLLNQAIYRLMKTGAQYYFAAPTIQELSAFLPQDLRAALIVTDYSTVAADTYRINPRSNEERRAEIQRILKEIDGPTLIYCKSPHRAREVSEWLREDAPDGGYGAGMPDAADWLEDNFSDQWSLPKSLRLGFGPHHGKLPRWLGPLLVRGFEEGSLGVLVCTSTLIEGVNTQAKGIIILDKNIAKKAYDYFTFANIRGRGGRMLKHFIGKIYLFNAPPLFELPSIDIPGLSQSDSASDGLLLSIDDIDRTERAKERLREVLSQSFLSENTMKLNQGVDPHAQIELAKYLATASVTSLGKLLWNSAAPKYPELLAVVNLVWEFIPPLGLQSHGVTSAKQLTLFTQRMAGVDGDTKDLIAVLAGEPDGQRAYDKKIEETFDFIRFWIEHNLPALIRAVDRIAKEVLTSRGIQPGSYEAFASRMGHGFLPPLALTAEEYGIPSKVTKKLVAGLPAFKNLDGLLHYFKNLDQRKVAVLTDFERRLMDNALSDL</sequence>
<dbReference type="GO" id="GO:0005524">
    <property type="term" value="F:ATP binding"/>
    <property type="evidence" value="ECO:0007669"/>
    <property type="project" value="UniProtKB-KW"/>
</dbReference>
<evidence type="ECO:0000259" key="5">
    <source>
        <dbReference type="PROSITE" id="PS51192"/>
    </source>
</evidence>
<evidence type="ECO:0000313" key="7">
    <source>
        <dbReference type="EMBL" id="POH74671.1"/>
    </source>
</evidence>
<dbReference type="InterPro" id="IPR011545">
    <property type="entry name" value="DEAD/DEAH_box_helicase_dom"/>
</dbReference>